<dbReference type="EMBL" id="CP015578">
    <property type="protein sequence ID" value="ARQ97021.1"/>
    <property type="molecule type" value="Genomic_DNA"/>
</dbReference>
<evidence type="ECO:0000256" key="5">
    <source>
        <dbReference type="ARBA" id="ARBA00023136"/>
    </source>
</evidence>
<proteinExistence type="predicted"/>
<sequence length="353" mass="40356">MNLFARYSSFIYFKYFLIIFMALVGFYVVIDTLTNLKNLPNSANLQIIYVCLTALISINYILPISLVLALIVTIINLIRSNELVSFYALGVSKNRLIIPIFTIALIISFGYIGLCFTQFAYAKERQESLEDFQSFERFTNLTFLRFENKFIYIDKLFGDKQSAKDIRIFDMNGSKIMSQTIAKEANYDDNIWRLKDNIVVTLPQNIELGSSGFESKNLDEIITLSNFRPRIIENIKNSDNLYSISDAIDSIKTLKNENINISKIKSALYSMLFFPLFAPFMVLILYYYMPLTGRFASLSIASFAAILATLCVWGVLFLLIRISLNGAIAAEFGIILPIVLLMLFAGYKVYEHR</sequence>
<organism evidence="7 8">
    <name type="scientific">Campylobacter lanienae NCTC 13004</name>
    <dbReference type="NCBI Taxonomy" id="1031753"/>
    <lineage>
        <taxon>Bacteria</taxon>
        <taxon>Pseudomonadati</taxon>
        <taxon>Campylobacterota</taxon>
        <taxon>Epsilonproteobacteria</taxon>
        <taxon>Campylobacterales</taxon>
        <taxon>Campylobacteraceae</taxon>
        <taxon>Campylobacter</taxon>
    </lineage>
</organism>
<evidence type="ECO:0000256" key="4">
    <source>
        <dbReference type="ARBA" id="ARBA00022989"/>
    </source>
</evidence>
<name>A0A1X9SL95_9BACT</name>
<dbReference type="RefSeq" id="WP_100590389.1">
    <property type="nucleotide sequence ID" value="NZ_CP015578.1"/>
</dbReference>
<evidence type="ECO:0000313" key="8">
    <source>
        <dbReference type="Proteomes" id="UP000202031"/>
    </source>
</evidence>
<evidence type="ECO:0000256" key="3">
    <source>
        <dbReference type="ARBA" id="ARBA00022692"/>
    </source>
</evidence>
<keyword evidence="5 6" id="KW-0472">Membrane</keyword>
<evidence type="ECO:0000256" key="1">
    <source>
        <dbReference type="ARBA" id="ARBA00004651"/>
    </source>
</evidence>
<evidence type="ECO:0000256" key="2">
    <source>
        <dbReference type="ARBA" id="ARBA00022475"/>
    </source>
</evidence>
<feature type="transmembrane region" description="Helical" evidence="6">
    <location>
        <begin position="96"/>
        <end position="116"/>
    </location>
</feature>
<dbReference type="PANTHER" id="PTHR33529:SF6">
    <property type="entry name" value="YJGP_YJGQ FAMILY PERMEASE"/>
    <property type="match status" value="1"/>
</dbReference>
<feature type="transmembrane region" description="Helical" evidence="6">
    <location>
        <begin position="48"/>
        <end position="76"/>
    </location>
</feature>
<evidence type="ECO:0000313" key="7">
    <source>
        <dbReference type="EMBL" id="ARQ97021.1"/>
    </source>
</evidence>
<evidence type="ECO:0000256" key="6">
    <source>
        <dbReference type="SAM" id="Phobius"/>
    </source>
</evidence>
<feature type="transmembrane region" description="Helical" evidence="6">
    <location>
        <begin position="295"/>
        <end position="320"/>
    </location>
</feature>
<dbReference type="KEGG" id="clx:CLAN_0250"/>
<dbReference type="GO" id="GO:0043190">
    <property type="term" value="C:ATP-binding cassette (ABC) transporter complex"/>
    <property type="evidence" value="ECO:0007669"/>
    <property type="project" value="TreeGrafter"/>
</dbReference>
<feature type="transmembrane region" description="Helical" evidence="6">
    <location>
        <begin position="332"/>
        <end position="350"/>
    </location>
</feature>
<keyword evidence="3 6" id="KW-0812">Transmembrane</keyword>
<reference evidence="8" key="2">
    <citation type="journal article" date="2017" name="Genome Biol. Evol.">
        <title>Comparative genomic analysis identifies a Campylobacter clade deficient in selenium metabolism.</title>
        <authorList>
            <person name="Miller W.G."/>
            <person name="Yee E."/>
            <person name="Lopes B.S."/>
            <person name="Chapman M.H."/>
            <person name="Huynh S."/>
            <person name="Bono J.L."/>
            <person name="Parker C.T."/>
            <person name="Strachan N.J.C."/>
            <person name="Forbes K.J."/>
        </authorList>
    </citation>
    <scope>NUCLEOTIDE SEQUENCE [LARGE SCALE GENOMIC DNA]</scope>
    <source>
        <strain evidence="8">NCTC 13004</strain>
    </source>
</reference>
<dbReference type="Proteomes" id="UP000202031">
    <property type="component" value="Chromosome"/>
</dbReference>
<keyword evidence="2" id="KW-1003">Cell membrane</keyword>
<protein>
    <submittedName>
        <fullName evidence="7">Putative lipooligosaccharide transport system, permease component (LptG family)</fullName>
    </submittedName>
</protein>
<feature type="transmembrane region" description="Helical" evidence="6">
    <location>
        <begin position="267"/>
        <end position="289"/>
    </location>
</feature>
<gene>
    <name evidence="7" type="ORF">CLAN_0250</name>
</gene>
<dbReference type="AlphaFoldDB" id="A0A1X9SL95"/>
<keyword evidence="4 6" id="KW-1133">Transmembrane helix</keyword>
<accession>A0A1X9SL95</accession>
<feature type="transmembrane region" description="Helical" evidence="6">
    <location>
        <begin position="12"/>
        <end position="36"/>
    </location>
</feature>
<comment type="subcellular location">
    <subcellularLocation>
        <location evidence="1">Cell membrane</location>
        <topology evidence="1">Multi-pass membrane protein</topology>
    </subcellularLocation>
</comment>
<dbReference type="GO" id="GO:0015920">
    <property type="term" value="P:lipopolysaccharide transport"/>
    <property type="evidence" value="ECO:0007669"/>
    <property type="project" value="TreeGrafter"/>
</dbReference>
<dbReference type="Pfam" id="PF03739">
    <property type="entry name" value="LptF_LptG"/>
    <property type="match status" value="1"/>
</dbReference>
<dbReference type="PANTHER" id="PTHR33529">
    <property type="entry name" value="SLR0882 PROTEIN-RELATED"/>
    <property type="match status" value="1"/>
</dbReference>
<reference evidence="8" key="1">
    <citation type="journal article" date="2017" name="Genome Biol. Evol.">
        <title>Comparative Genomic Analysis Identifies a Campylobacter Clade Deficient in Selenium Metabolism.</title>
        <authorList>
            <person name="Miller W.G."/>
            <person name="Yee E."/>
            <person name="Lopes B.S."/>
            <person name="Chapman M.H."/>
            <person name="Huynh S."/>
            <person name="Bono J.L."/>
            <person name="Parker C.T."/>
            <person name="Strachan N.J.C."/>
            <person name="Forbes K.J."/>
        </authorList>
    </citation>
    <scope>NUCLEOTIDE SEQUENCE [LARGE SCALE GENOMIC DNA]</scope>
    <source>
        <strain evidence="8">NCTC 13004</strain>
    </source>
</reference>
<dbReference type="InterPro" id="IPR005495">
    <property type="entry name" value="LptG/LptF_permease"/>
</dbReference>
<dbReference type="GeneID" id="46920721"/>